<keyword evidence="1" id="KW-1003">Cell membrane</keyword>
<organism evidence="6">
    <name type="scientific">hydrothermal vent metagenome</name>
    <dbReference type="NCBI Taxonomy" id="652676"/>
    <lineage>
        <taxon>unclassified sequences</taxon>
        <taxon>metagenomes</taxon>
        <taxon>ecological metagenomes</taxon>
    </lineage>
</organism>
<evidence type="ECO:0000256" key="5">
    <source>
        <dbReference type="ARBA" id="ARBA00023288"/>
    </source>
</evidence>
<dbReference type="PANTHER" id="PTHR41164:SF1">
    <property type="entry name" value="CURLI PRODUCTION ASSEMBLY_TRANSPORT COMPONENT CSGG"/>
    <property type="match status" value="1"/>
</dbReference>
<sequence length="313" mass="33431">MINTGPGATRRQRRKIVFFLLIAAVLLTGAFYTTCAEAAGLKKLVAVSRFENKSNWSGQWSLDRGMTDQLTDALMQSKKVTVLERETLGDVISEQNLAASGRTMKSKSARTGKITSAQILIKGAITEFSNSSKGSDTGVSFKGISVGGGRGEAHVGLIIRMIDTTTSQVLASKRVEGKAKAGGFRLGINRGGIGFGTKGFKKTPLGKATQIAIDNAVEQILATLEEIPYQGRVIKVSGSSVYLSAGERTGASVGDVFTVYNLGEELVDPDTGEILGSEEEAMGQIKIYKVMKKFSKAKKLGNVEVRKGDIVRE</sequence>
<dbReference type="GO" id="GO:0030288">
    <property type="term" value="C:outer membrane-bounded periplasmic space"/>
    <property type="evidence" value="ECO:0007669"/>
    <property type="project" value="InterPro"/>
</dbReference>
<dbReference type="InterPro" id="IPR005534">
    <property type="entry name" value="Curli_assmbl/transp-comp_CsgG"/>
</dbReference>
<reference evidence="6" key="1">
    <citation type="submission" date="2018-06" db="EMBL/GenBank/DDBJ databases">
        <authorList>
            <person name="Zhirakovskaya E."/>
        </authorList>
    </citation>
    <scope>NUCLEOTIDE SEQUENCE</scope>
</reference>
<keyword evidence="3" id="KW-0472">Membrane</keyword>
<gene>
    <name evidence="6" type="ORF">MNBD_DELTA01-1884</name>
</gene>
<accession>A0A3B0QXG3</accession>
<dbReference type="Pfam" id="PF03783">
    <property type="entry name" value="CsgG"/>
    <property type="match status" value="1"/>
</dbReference>
<proteinExistence type="predicted"/>
<protein>
    <recommendedName>
        <fullName evidence="7">Flagellar assembly protein T C-terminal domain-containing protein</fullName>
    </recommendedName>
</protein>
<evidence type="ECO:0000256" key="2">
    <source>
        <dbReference type="ARBA" id="ARBA00022729"/>
    </source>
</evidence>
<evidence type="ECO:0008006" key="7">
    <source>
        <dbReference type="Google" id="ProtNLM"/>
    </source>
</evidence>
<evidence type="ECO:0000256" key="4">
    <source>
        <dbReference type="ARBA" id="ARBA00023139"/>
    </source>
</evidence>
<keyword evidence="5" id="KW-0449">Lipoprotein</keyword>
<evidence type="ECO:0000256" key="3">
    <source>
        <dbReference type="ARBA" id="ARBA00023136"/>
    </source>
</evidence>
<dbReference type="Gene3D" id="3.40.50.10610">
    <property type="entry name" value="ABC-type transport auxiliary lipoprotein component"/>
    <property type="match status" value="2"/>
</dbReference>
<dbReference type="AlphaFoldDB" id="A0A3B0QXG3"/>
<keyword evidence="4" id="KW-0564">Palmitate</keyword>
<dbReference type="PANTHER" id="PTHR41164">
    <property type="entry name" value="CURLI PRODUCTION ASSEMBLY/TRANSPORT COMPONENT CSGG"/>
    <property type="match status" value="1"/>
</dbReference>
<keyword evidence="2" id="KW-0732">Signal</keyword>
<name>A0A3B0QXG3_9ZZZZ</name>
<dbReference type="EMBL" id="UOEA01000073">
    <property type="protein sequence ID" value="VAV84799.1"/>
    <property type="molecule type" value="Genomic_DNA"/>
</dbReference>
<evidence type="ECO:0000256" key="1">
    <source>
        <dbReference type="ARBA" id="ARBA00022475"/>
    </source>
</evidence>
<evidence type="ECO:0000313" key="6">
    <source>
        <dbReference type="EMBL" id="VAV84799.1"/>
    </source>
</evidence>